<feature type="region of interest" description="Disordered" evidence="1">
    <location>
        <begin position="158"/>
        <end position="184"/>
    </location>
</feature>
<evidence type="ECO:0000313" key="3">
    <source>
        <dbReference type="Proteomes" id="UP001153069"/>
    </source>
</evidence>
<dbReference type="EMBL" id="CAICTM010001937">
    <property type="protein sequence ID" value="CAB9527083.1"/>
    <property type="molecule type" value="Genomic_DNA"/>
</dbReference>
<evidence type="ECO:0000313" key="2">
    <source>
        <dbReference type="EMBL" id="CAB9527083.1"/>
    </source>
</evidence>
<keyword evidence="3" id="KW-1185">Reference proteome</keyword>
<protein>
    <submittedName>
        <fullName evidence="2">Uncharacterized protein</fullName>
    </submittedName>
</protein>
<sequence>MTTHPTAAADAIAKRVRFSPFVTFLGDEPEPPPEMEESLRMDGSFAANGSVVFGRRSSLTNSSNGQRRRSIDMNDMERQFGNVSLGGAFPLNFSATSCDLDVSAESIIEEDNESDEDPKPQQAMEDMHNFAGSLDVSFQSDSSFPPMAQIPAAAIEISGPPPAAVDHHRRRATGDGNVAVGTAA</sequence>
<accession>A0A9N8HY59</accession>
<comment type="caution">
    <text evidence="2">The sequence shown here is derived from an EMBL/GenBank/DDBJ whole genome shotgun (WGS) entry which is preliminary data.</text>
</comment>
<gene>
    <name evidence="2" type="ORF">SEMRO_1939_G306560.1</name>
</gene>
<proteinExistence type="predicted"/>
<name>A0A9N8HY59_9STRA</name>
<dbReference type="AlphaFoldDB" id="A0A9N8HY59"/>
<organism evidence="2 3">
    <name type="scientific">Seminavis robusta</name>
    <dbReference type="NCBI Taxonomy" id="568900"/>
    <lineage>
        <taxon>Eukaryota</taxon>
        <taxon>Sar</taxon>
        <taxon>Stramenopiles</taxon>
        <taxon>Ochrophyta</taxon>
        <taxon>Bacillariophyta</taxon>
        <taxon>Bacillariophyceae</taxon>
        <taxon>Bacillariophycidae</taxon>
        <taxon>Naviculales</taxon>
        <taxon>Naviculaceae</taxon>
        <taxon>Seminavis</taxon>
    </lineage>
</organism>
<dbReference type="Proteomes" id="UP001153069">
    <property type="component" value="Unassembled WGS sequence"/>
</dbReference>
<evidence type="ECO:0000256" key="1">
    <source>
        <dbReference type="SAM" id="MobiDB-lite"/>
    </source>
</evidence>
<reference evidence="2" key="1">
    <citation type="submission" date="2020-06" db="EMBL/GenBank/DDBJ databases">
        <authorList>
            <consortium name="Plant Systems Biology data submission"/>
        </authorList>
    </citation>
    <scope>NUCLEOTIDE SEQUENCE</scope>
    <source>
        <strain evidence="2">D6</strain>
    </source>
</reference>